<name>A0A2H6KID3_9APIC</name>
<accession>A0A2H6KID3</accession>
<dbReference type="Proteomes" id="UP000236319">
    <property type="component" value="Unassembled WGS sequence"/>
</dbReference>
<evidence type="ECO:0000313" key="1">
    <source>
        <dbReference type="EMBL" id="GBE62739.1"/>
    </source>
</evidence>
<reference evidence="1 2" key="1">
    <citation type="journal article" date="2017" name="BMC Genomics">
        <title>Whole-genome assembly of Babesia ovata and comparative genomics between closely related pathogens.</title>
        <authorList>
            <person name="Yamagishi J."/>
            <person name="Asada M."/>
            <person name="Hakimi H."/>
            <person name="Tanaka T.Q."/>
            <person name="Sugimoto C."/>
            <person name="Kawazu S."/>
        </authorList>
    </citation>
    <scope>NUCLEOTIDE SEQUENCE [LARGE SCALE GENOMIC DNA]</scope>
    <source>
        <strain evidence="1 2">Miyake</strain>
    </source>
</reference>
<protein>
    <submittedName>
        <fullName evidence="1">Uncharacterized protein</fullName>
    </submittedName>
</protein>
<dbReference type="RefSeq" id="XP_028868982.1">
    <property type="nucleotide sequence ID" value="XM_029013149.1"/>
</dbReference>
<dbReference type="GeneID" id="39876509"/>
<comment type="caution">
    <text evidence="1">The sequence shown here is derived from an EMBL/GenBank/DDBJ whole genome shotgun (WGS) entry which is preliminary data.</text>
</comment>
<keyword evidence="2" id="KW-1185">Reference proteome</keyword>
<proteinExistence type="predicted"/>
<dbReference type="EMBL" id="BDSA01000006">
    <property type="protein sequence ID" value="GBE62739.1"/>
    <property type="molecule type" value="Genomic_DNA"/>
</dbReference>
<evidence type="ECO:0000313" key="2">
    <source>
        <dbReference type="Proteomes" id="UP000236319"/>
    </source>
</evidence>
<dbReference type="AlphaFoldDB" id="A0A2H6KID3"/>
<sequence>MVHISLIGVPRNLKEAIDWLIALKGTDSESNLKALGAAITPFDNIKRISKKFLQQKELRGQLSVDKLLEHFNQRLRSGPSVFAKLFAAVTEHDARSIVQAKRLGPEDIAKKLSKVVHGTEKFLDDIKNPAHYMSAYSSEATWDASCAKNPEACALIFVGIAPMLYGGLESLRAVSKDATCYVPHPKSAERLEGVLNAVGYEEPECRSGMSGSDVLQALRAVDKGLVGIIYDLAGFWAFY</sequence>
<dbReference type="VEuPathDB" id="PiroplasmaDB:BOVATA_042320"/>
<gene>
    <name evidence="1" type="ORF">BOVATA_042320</name>
</gene>
<organism evidence="1 2">
    <name type="scientific">Babesia ovata</name>
    <dbReference type="NCBI Taxonomy" id="189622"/>
    <lineage>
        <taxon>Eukaryota</taxon>
        <taxon>Sar</taxon>
        <taxon>Alveolata</taxon>
        <taxon>Apicomplexa</taxon>
        <taxon>Aconoidasida</taxon>
        <taxon>Piroplasmida</taxon>
        <taxon>Babesiidae</taxon>
        <taxon>Babesia</taxon>
    </lineage>
</organism>